<keyword evidence="4" id="KW-1185">Reference proteome</keyword>
<protein>
    <submittedName>
        <fullName evidence="3">Uncharacterized protein</fullName>
    </submittedName>
</protein>
<evidence type="ECO:0000256" key="2">
    <source>
        <dbReference type="SAM" id="SignalP"/>
    </source>
</evidence>
<accession>A0A5B0WU81</accession>
<feature type="region of interest" description="Disordered" evidence="1">
    <location>
        <begin position="50"/>
        <end position="82"/>
    </location>
</feature>
<dbReference type="Proteomes" id="UP000323708">
    <property type="component" value="Unassembled WGS sequence"/>
</dbReference>
<reference evidence="3 4" key="1">
    <citation type="submission" date="2019-09" db="EMBL/GenBank/DDBJ databases">
        <authorList>
            <person name="Chen X.-Y."/>
        </authorList>
    </citation>
    <scope>NUCLEOTIDE SEQUENCE [LARGE SCALE GENOMIC DNA]</scope>
    <source>
        <strain evidence="3 4">NY5</strain>
    </source>
</reference>
<dbReference type="AlphaFoldDB" id="A0A5B0WU81"/>
<sequence length="82" mass="9263">MRSSVLGVACAVVLSVSASAGVAAPDKALAQCQKLKDQIERYDALRRQGGSGAKMDNWKRARRQHEKRFRDEGCHYHRHELR</sequence>
<feature type="chain" id="PRO_5022812321" evidence="2">
    <location>
        <begin position="21"/>
        <end position="82"/>
    </location>
</feature>
<keyword evidence="2" id="KW-0732">Signal</keyword>
<gene>
    <name evidence="3" type="ORF">F0M18_13010</name>
</gene>
<evidence type="ECO:0000313" key="3">
    <source>
        <dbReference type="EMBL" id="KAA1189987.1"/>
    </source>
</evidence>
<dbReference type="EMBL" id="VTUX01000006">
    <property type="protein sequence ID" value="KAA1189987.1"/>
    <property type="molecule type" value="Genomic_DNA"/>
</dbReference>
<evidence type="ECO:0000313" key="4">
    <source>
        <dbReference type="Proteomes" id="UP000323708"/>
    </source>
</evidence>
<proteinExistence type="predicted"/>
<dbReference type="RefSeq" id="WP_149611888.1">
    <property type="nucleotide sequence ID" value="NZ_VTUX01000006.1"/>
</dbReference>
<name>A0A5B0WU81_9GAMM</name>
<evidence type="ECO:0000256" key="1">
    <source>
        <dbReference type="SAM" id="MobiDB-lite"/>
    </source>
</evidence>
<organism evidence="3 4">
    <name type="scientific">Pseudohalioglobus sediminis</name>
    <dbReference type="NCBI Taxonomy" id="2606449"/>
    <lineage>
        <taxon>Bacteria</taxon>
        <taxon>Pseudomonadati</taxon>
        <taxon>Pseudomonadota</taxon>
        <taxon>Gammaproteobacteria</taxon>
        <taxon>Cellvibrionales</taxon>
        <taxon>Halieaceae</taxon>
        <taxon>Pseudohalioglobus</taxon>
    </lineage>
</organism>
<comment type="caution">
    <text evidence="3">The sequence shown here is derived from an EMBL/GenBank/DDBJ whole genome shotgun (WGS) entry which is preliminary data.</text>
</comment>
<feature type="signal peptide" evidence="2">
    <location>
        <begin position="1"/>
        <end position="20"/>
    </location>
</feature>